<keyword evidence="3" id="KW-1185">Reference proteome</keyword>
<accession>A0A371I3R5</accession>
<evidence type="ECO:0000313" key="2">
    <source>
        <dbReference type="EMBL" id="RDY09675.1"/>
    </source>
</evidence>
<name>A0A371I3R5_MUCPR</name>
<dbReference type="EMBL" id="QJKJ01000993">
    <property type="protein sequence ID" value="RDY09675.1"/>
    <property type="molecule type" value="Genomic_DNA"/>
</dbReference>
<organism evidence="2 3">
    <name type="scientific">Mucuna pruriens</name>
    <name type="common">Velvet bean</name>
    <name type="synonym">Dolichos pruriens</name>
    <dbReference type="NCBI Taxonomy" id="157652"/>
    <lineage>
        <taxon>Eukaryota</taxon>
        <taxon>Viridiplantae</taxon>
        <taxon>Streptophyta</taxon>
        <taxon>Embryophyta</taxon>
        <taxon>Tracheophyta</taxon>
        <taxon>Spermatophyta</taxon>
        <taxon>Magnoliopsida</taxon>
        <taxon>eudicotyledons</taxon>
        <taxon>Gunneridae</taxon>
        <taxon>Pentapetalae</taxon>
        <taxon>rosids</taxon>
        <taxon>fabids</taxon>
        <taxon>Fabales</taxon>
        <taxon>Fabaceae</taxon>
        <taxon>Papilionoideae</taxon>
        <taxon>50 kb inversion clade</taxon>
        <taxon>NPAAA clade</taxon>
        <taxon>indigoferoid/millettioid clade</taxon>
        <taxon>Phaseoleae</taxon>
        <taxon>Mucuna</taxon>
    </lineage>
</organism>
<comment type="caution">
    <text evidence="2">The sequence shown here is derived from an EMBL/GenBank/DDBJ whole genome shotgun (WGS) entry which is preliminary data.</text>
</comment>
<dbReference type="InterPro" id="IPR025452">
    <property type="entry name" value="DUF4218"/>
</dbReference>
<reference evidence="2" key="1">
    <citation type="submission" date="2018-05" db="EMBL/GenBank/DDBJ databases">
        <title>Draft genome of Mucuna pruriens seed.</title>
        <authorList>
            <person name="Nnadi N.E."/>
            <person name="Vos R."/>
            <person name="Hasami M.H."/>
            <person name="Devisetty U.K."/>
            <person name="Aguiy J.C."/>
        </authorList>
    </citation>
    <scope>NUCLEOTIDE SEQUENCE [LARGE SCALE GENOMIC DNA]</scope>
    <source>
        <strain evidence="2">JCA_2017</strain>
    </source>
</reference>
<dbReference type="OrthoDB" id="1100107at2759"/>
<evidence type="ECO:0000259" key="1">
    <source>
        <dbReference type="Pfam" id="PF13960"/>
    </source>
</evidence>
<evidence type="ECO:0000313" key="3">
    <source>
        <dbReference type="Proteomes" id="UP000257109"/>
    </source>
</evidence>
<protein>
    <recommendedName>
        <fullName evidence="1">DUF4218 domain-containing protein</fullName>
    </recommendedName>
</protein>
<gene>
    <name evidence="2" type="ORF">CR513_05926</name>
</gene>
<sequence>MLNVEKLIVMEGNIHVLVCKLEQLFPQTFFDSMEAVQYRWMYPFERFLHSLKNKVKNKARVDASICEAYLLEETSTTRIPHNVDSGEGSSSTPPISIFNYLRRPGGKVITYFLDHVDLEDATAHLYILLNCEHVEPYLDIYIEFIRELNPTTLGVEIDSDISSTFPTWFKQYVLNSENNIQDSLLVNLAWGPKRKVESWPMYIINGYKFHTIV</sequence>
<feature type="domain" description="DUF4218" evidence="1">
    <location>
        <begin position="2"/>
        <end position="76"/>
    </location>
</feature>
<dbReference type="AlphaFoldDB" id="A0A371I3R5"/>
<dbReference type="PANTHER" id="PTHR48258">
    <property type="entry name" value="DUF4218 DOMAIN-CONTAINING PROTEIN-RELATED"/>
    <property type="match status" value="1"/>
</dbReference>
<dbReference type="Proteomes" id="UP000257109">
    <property type="component" value="Unassembled WGS sequence"/>
</dbReference>
<dbReference type="PANTHER" id="PTHR48258:SF3">
    <property type="entry name" value="FK506-BINDING PROTEIN 4-LIKE ISOFORM X1"/>
    <property type="match status" value="1"/>
</dbReference>
<proteinExistence type="predicted"/>
<dbReference type="Pfam" id="PF13960">
    <property type="entry name" value="DUF4218"/>
    <property type="match status" value="1"/>
</dbReference>
<feature type="non-terminal residue" evidence="2">
    <location>
        <position position="1"/>
    </location>
</feature>